<comment type="caution">
    <text evidence="1">The sequence shown here is derived from an EMBL/GenBank/DDBJ whole genome shotgun (WGS) entry which is preliminary data.</text>
</comment>
<keyword evidence="2" id="KW-1185">Reference proteome</keyword>
<sequence length="548" mass="60789">MKKQTTIKNFFLKRPSLNAAQDDTSSKRLKLDSQTVTPTTKRADETKVKEITNATDAHLTIQKHIQDITNILPTLRADRDRLVYESLRSELQQRLEEQRQNGEADTTREEEGTIGKAVATQSALPTAKRLSPSPSAGNTSNLNRVAIQPFKERATWVCPYKAIGRCSHPKGYFPKFKELTSHVRLKHAKNELVTPYAINPMPDGTLKIPCPRKCGEMFSSHQGANDHAKRSECTGQPVSSTAVFACPWSAHNGCTHISDTPRGLANHTRSHTKDSRGPYQCQKDECGGFFADLYELAMHESRCKGDGSSPERRTSYRFALTSAASEGEPPSVIVVNRSSAKAPGSWKDGTDSLQDGLPNIGKKYLAHYAAWTTFDGAAVIHSCYDVATRYLPSPAVDNSFTASSQSRRIKQHRAFVFTQAIVTDIEAANQAGIRPTILSVGADGWFCDAKAIVPWLQATILKFDLVLYLNCLPNGISTKFADEHYGVWWIRYDPQLILRALESGFGLDEKADELIAAWKILQDSKDSSFGKSYGRNHINPNTLFPILE</sequence>
<evidence type="ECO:0000313" key="1">
    <source>
        <dbReference type="EMBL" id="KAB2101158.1"/>
    </source>
</evidence>
<evidence type="ECO:0000313" key="2">
    <source>
        <dbReference type="Proteomes" id="UP000293547"/>
    </source>
</evidence>
<accession>A0ACB6F9N8</accession>
<dbReference type="EMBL" id="PDWZ02000011">
    <property type="protein sequence ID" value="KAB2101158.1"/>
    <property type="molecule type" value="Genomic_DNA"/>
</dbReference>
<reference evidence="1 2" key="1">
    <citation type="journal article" date="2019" name="bioRxiv">
        <title>Genomics, evolutionary history and diagnostics of the Alternaria alternata species group including apple and Asian pear pathotypes.</title>
        <authorList>
            <person name="Armitage A.D."/>
            <person name="Cockerton H.M."/>
            <person name="Sreenivasaprasad S."/>
            <person name="Woodhall J.W."/>
            <person name="Lane C.R."/>
            <person name="Harrison R.J."/>
            <person name="Clarkson J.P."/>
        </authorList>
    </citation>
    <scope>NUCLEOTIDE SEQUENCE [LARGE SCALE GENOMIC DNA]</scope>
    <source>
        <strain evidence="1 2">FERA 650</strain>
    </source>
</reference>
<gene>
    <name evidence="1" type="ORF">AG0111_0g10393</name>
</gene>
<proteinExistence type="predicted"/>
<dbReference type="Proteomes" id="UP000293547">
    <property type="component" value="Unassembled WGS sequence"/>
</dbReference>
<organism evidence="1 2">
    <name type="scientific">Alternaria gaisen</name>
    <dbReference type="NCBI Taxonomy" id="167740"/>
    <lineage>
        <taxon>Eukaryota</taxon>
        <taxon>Fungi</taxon>
        <taxon>Dikarya</taxon>
        <taxon>Ascomycota</taxon>
        <taxon>Pezizomycotina</taxon>
        <taxon>Dothideomycetes</taxon>
        <taxon>Pleosporomycetidae</taxon>
        <taxon>Pleosporales</taxon>
        <taxon>Pleosporineae</taxon>
        <taxon>Pleosporaceae</taxon>
        <taxon>Alternaria</taxon>
        <taxon>Alternaria sect. Alternaria</taxon>
    </lineage>
</organism>
<name>A0ACB6F9N8_9PLEO</name>
<protein>
    <submittedName>
        <fullName evidence="1">Uncharacterized protein</fullName>
    </submittedName>
</protein>